<evidence type="ECO:0000256" key="3">
    <source>
        <dbReference type="ARBA" id="ARBA00023125"/>
    </source>
</evidence>
<dbReference type="CDD" id="cd15831">
    <property type="entry name" value="BTAD"/>
    <property type="match status" value="1"/>
</dbReference>
<dbReference type="InterPro" id="IPR005158">
    <property type="entry name" value="BTAD"/>
</dbReference>
<dbReference type="InterPro" id="IPR011990">
    <property type="entry name" value="TPR-like_helical_dom_sf"/>
</dbReference>
<dbReference type="InterPro" id="IPR016032">
    <property type="entry name" value="Sig_transdc_resp-reg_C-effctor"/>
</dbReference>
<dbReference type="InterPro" id="IPR010852">
    <property type="entry name" value="ABATE"/>
</dbReference>
<dbReference type="InterPro" id="IPR036388">
    <property type="entry name" value="WH-like_DNA-bd_sf"/>
</dbReference>
<dbReference type="InterPro" id="IPR023286">
    <property type="entry name" value="ABATE_dom_sf"/>
</dbReference>
<dbReference type="Pfam" id="PF00486">
    <property type="entry name" value="Trans_reg_C"/>
    <property type="match status" value="1"/>
</dbReference>
<dbReference type="Pfam" id="PF11706">
    <property type="entry name" value="zf-CGNR"/>
    <property type="match status" value="1"/>
</dbReference>
<dbReference type="RefSeq" id="WP_284921895.1">
    <property type="nucleotide sequence ID" value="NZ_CP126980.1"/>
</dbReference>
<dbReference type="PROSITE" id="PS51755">
    <property type="entry name" value="OMPR_PHOB"/>
    <property type="match status" value="1"/>
</dbReference>
<keyword evidence="4" id="KW-0804">Transcription</keyword>
<comment type="similarity">
    <text evidence="1">Belongs to the AfsR/DnrI/RedD regulatory family.</text>
</comment>
<dbReference type="Gene3D" id="1.25.40.10">
    <property type="entry name" value="Tetratricopeptide repeat domain"/>
    <property type="match status" value="1"/>
</dbReference>
<dbReference type="SUPFAM" id="SSF48452">
    <property type="entry name" value="TPR-like"/>
    <property type="match status" value="1"/>
</dbReference>
<dbReference type="InterPro" id="IPR001867">
    <property type="entry name" value="OmpR/PhoB-type_DNA-bd"/>
</dbReference>
<organism evidence="7 8">
    <name type="scientific">Actinoplanes oblitus</name>
    <dbReference type="NCBI Taxonomy" id="3040509"/>
    <lineage>
        <taxon>Bacteria</taxon>
        <taxon>Bacillati</taxon>
        <taxon>Actinomycetota</taxon>
        <taxon>Actinomycetes</taxon>
        <taxon>Micromonosporales</taxon>
        <taxon>Micromonosporaceae</taxon>
        <taxon>Actinoplanes</taxon>
    </lineage>
</organism>
<evidence type="ECO:0000256" key="1">
    <source>
        <dbReference type="ARBA" id="ARBA00005820"/>
    </source>
</evidence>
<dbReference type="PANTHER" id="PTHR35807:SF1">
    <property type="entry name" value="TRANSCRIPTIONAL REGULATOR REDD"/>
    <property type="match status" value="1"/>
</dbReference>
<dbReference type="SUPFAM" id="SSF46894">
    <property type="entry name" value="C-terminal effector domain of the bipartite response regulators"/>
    <property type="match status" value="1"/>
</dbReference>
<evidence type="ECO:0000256" key="4">
    <source>
        <dbReference type="ARBA" id="ARBA00023163"/>
    </source>
</evidence>
<dbReference type="Pfam" id="PF07336">
    <property type="entry name" value="ABATE"/>
    <property type="match status" value="1"/>
</dbReference>
<dbReference type="InterPro" id="IPR051677">
    <property type="entry name" value="AfsR-DnrI-RedD_regulator"/>
</dbReference>
<dbReference type="Pfam" id="PF03704">
    <property type="entry name" value="BTAD"/>
    <property type="match status" value="1"/>
</dbReference>
<evidence type="ECO:0000256" key="2">
    <source>
        <dbReference type="ARBA" id="ARBA00023015"/>
    </source>
</evidence>
<protein>
    <submittedName>
        <fullName evidence="7">BTAD domain-containing putative transcriptional regulator</fullName>
    </submittedName>
</protein>
<evidence type="ECO:0000313" key="8">
    <source>
        <dbReference type="Proteomes" id="UP001240150"/>
    </source>
</evidence>
<name>A0ABY8WR91_9ACTN</name>
<dbReference type="Gene3D" id="1.10.10.10">
    <property type="entry name" value="Winged helix-like DNA-binding domain superfamily/Winged helix DNA-binding domain"/>
    <property type="match status" value="1"/>
</dbReference>
<evidence type="ECO:0000256" key="5">
    <source>
        <dbReference type="PROSITE-ProRule" id="PRU01091"/>
    </source>
</evidence>
<accession>A0ABY8WR91</accession>
<dbReference type="InterPro" id="IPR021005">
    <property type="entry name" value="Znf_CGNR"/>
</dbReference>
<keyword evidence="2" id="KW-0805">Transcription regulation</keyword>
<dbReference type="SMART" id="SM01043">
    <property type="entry name" value="BTAD"/>
    <property type="match status" value="1"/>
</dbReference>
<feature type="DNA-binding region" description="OmpR/PhoB-type" evidence="5">
    <location>
        <begin position="1"/>
        <end position="92"/>
    </location>
</feature>
<sequence>MDFRLLGPFEIRHRGRPVTAGPRRQERCLLGLLLLEAGRVVSTDRLTDLLWDGEPPATARGVVHTYVGRLRQSLGDHGLTIVTRHDGYLVEPADHRRDVDEFAEFCRQAGEAPDTAERVRLLDEALALWRGPLLADVAGDRLRERLAPRLHEQWLVAVRRRAEDLLAMGRHERVVTDLLPVADRCPAQERLVALLMTALHRDGRPAEALHRYDVTAKLLRADLGVAPGAELRELRDRIARRDPRLDRPPAPAYAVRVRDQWLPWHVGGHPALEFCNTYAGWRQPHPAGGGEWLRGYPALAAWAEHLDLADPETTTRLLRVARRAPGEAAAVLRRATTLRTFLYACLTDPADEHAFAAVAEFARAAAAASVFVRDASGLGRWVLPAEAGLDLPLHAAANSAAALLADPRRFTVCACPAPRCGWLFLDPSRQRRYCSVATCAH</sequence>
<dbReference type="Proteomes" id="UP001240150">
    <property type="component" value="Chromosome"/>
</dbReference>
<evidence type="ECO:0000259" key="6">
    <source>
        <dbReference type="PROSITE" id="PS51755"/>
    </source>
</evidence>
<evidence type="ECO:0000313" key="7">
    <source>
        <dbReference type="EMBL" id="WIN00375.1"/>
    </source>
</evidence>
<keyword evidence="3 5" id="KW-0238">DNA-binding</keyword>
<dbReference type="PANTHER" id="PTHR35807">
    <property type="entry name" value="TRANSCRIPTIONAL REGULATOR REDD-RELATED"/>
    <property type="match status" value="1"/>
</dbReference>
<proteinExistence type="inferred from homology"/>
<keyword evidence="8" id="KW-1185">Reference proteome</keyword>
<dbReference type="SMART" id="SM00862">
    <property type="entry name" value="Trans_reg_C"/>
    <property type="match status" value="1"/>
</dbReference>
<dbReference type="SUPFAM" id="SSF160904">
    <property type="entry name" value="Jann2411-like"/>
    <property type="match status" value="1"/>
</dbReference>
<dbReference type="Gene3D" id="1.10.3300.10">
    <property type="entry name" value="Jann2411-like domain"/>
    <property type="match status" value="1"/>
</dbReference>
<reference evidence="7 8" key="1">
    <citation type="submission" date="2023-06" db="EMBL/GenBank/DDBJ databases">
        <authorList>
            <person name="Yushchuk O."/>
            <person name="Binda E."/>
            <person name="Ruckert-Reed C."/>
            <person name="Fedorenko V."/>
            <person name="Kalinowski J."/>
            <person name="Marinelli F."/>
        </authorList>
    </citation>
    <scope>NUCLEOTIDE SEQUENCE [LARGE SCALE GENOMIC DNA]</scope>
    <source>
        <strain evidence="7 8">NRRL 3884</strain>
    </source>
</reference>
<feature type="domain" description="OmpR/PhoB-type" evidence="6">
    <location>
        <begin position="1"/>
        <end position="92"/>
    </location>
</feature>
<gene>
    <name evidence="7" type="ORF">ACTOB_004076</name>
</gene>
<dbReference type="EMBL" id="CP126980">
    <property type="protein sequence ID" value="WIN00375.1"/>
    <property type="molecule type" value="Genomic_DNA"/>
</dbReference>